<comment type="caution">
    <text evidence="2">The sequence shown here is derived from an EMBL/GenBank/DDBJ whole genome shotgun (WGS) entry which is preliminary data.</text>
</comment>
<proteinExistence type="predicted"/>
<organism evidence="2 3">
    <name type="scientific">Mucuna pruriens</name>
    <name type="common">Velvet bean</name>
    <name type="synonym">Dolichos pruriens</name>
    <dbReference type="NCBI Taxonomy" id="157652"/>
    <lineage>
        <taxon>Eukaryota</taxon>
        <taxon>Viridiplantae</taxon>
        <taxon>Streptophyta</taxon>
        <taxon>Embryophyta</taxon>
        <taxon>Tracheophyta</taxon>
        <taxon>Spermatophyta</taxon>
        <taxon>Magnoliopsida</taxon>
        <taxon>eudicotyledons</taxon>
        <taxon>Gunneridae</taxon>
        <taxon>Pentapetalae</taxon>
        <taxon>rosids</taxon>
        <taxon>fabids</taxon>
        <taxon>Fabales</taxon>
        <taxon>Fabaceae</taxon>
        <taxon>Papilionoideae</taxon>
        <taxon>50 kb inversion clade</taxon>
        <taxon>NPAAA clade</taxon>
        <taxon>indigoferoid/millettioid clade</taxon>
        <taxon>Phaseoleae</taxon>
        <taxon>Mucuna</taxon>
    </lineage>
</organism>
<evidence type="ECO:0000313" key="3">
    <source>
        <dbReference type="Proteomes" id="UP000257109"/>
    </source>
</evidence>
<dbReference type="PANTHER" id="PTHR35046">
    <property type="entry name" value="ZINC KNUCKLE (CCHC-TYPE) FAMILY PROTEIN"/>
    <property type="match status" value="1"/>
</dbReference>
<name>A0A371FFQ4_MUCPR</name>
<feature type="region of interest" description="Disordered" evidence="1">
    <location>
        <begin position="55"/>
        <end position="147"/>
    </location>
</feature>
<dbReference type="OrthoDB" id="1731207at2759"/>
<reference evidence="2" key="1">
    <citation type="submission" date="2018-05" db="EMBL/GenBank/DDBJ databases">
        <title>Draft genome of Mucuna pruriens seed.</title>
        <authorList>
            <person name="Nnadi N.E."/>
            <person name="Vos R."/>
            <person name="Hasami M.H."/>
            <person name="Devisetty U.K."/>
            <person name="Aguiy J.C."/>
        </authorList>
    </citation>
    <scope>NUCLEOTIDE SEQUENCE [LARGE SCALE GENOMIC DNA]</scope>
    <source>
        <strain evidence="2">JCA_2017</strain>
    </source>
</reference>
<evidence type="ECO:0000313" key="2">
    <source>
        <dbReference type="EMBL" id="RDX77129.1"/>
    </source>
</evidence>
<evidence type="ECO:0008006" key="4">
    <source>
        <dbReference type="Google" id="ProtNLM"/>
    </source>
</evidence>
<feature type="compositionally biased region" description="Basic and acidic residues" evidence="1">
    <location>
        <begin position="88"/>
        <end position="97"/>
    </location>
</feature>
<dbReference type="Proteomes" id="UP000257109">
    <property type="component" value="Unassembled WGS sequence"/>
</dbReference>
<dbReference type="EMBL" id="QJKJ01009275">
    <property type="protein sequence ID" value="RDX77129.1"/>
    <property type="molecule type" value="Genomic_DNA"/>
</dbReference>
<feature type="non-terminal residue" evidence="2">
    <location>
        <position position="236"/>
    </location>
</feature>
<keyword evidence="3" id="KW-1185">Reference proteome</keyword>
<dbReference type="PANTHER" id="PTHR35046:SF9">
    <property type="entry name" value="RNA-DIRECTED DNA POLYMERASE"/>
    <property type="match status" value="1"/>
</dbReference>
<feature type="non-terminal residue" evidence="2">
    <location>
        <position position="1"/>
    </location>
</feature>
<gene>
    <name evidence="2" type="ORF">CR513_42792</name>
</gene>
<sequence>KYSKEPNIPLRSFDLLVYLLQLLIRLKDILRNVFLSFGDVLHEFLELQDFSTRHRGEFDKPKDPQAITNQKIHTKTRDTQSINAKVETLSKGKEENRQPSIQESGASHEEGQVSGSSRSHRSHRHGYSERIERHGRHRMERNEPRKDKLDSVEQLFEYHDISEKLKVKLVTLEFSSYTLVWWYQVVYDDKRMWRPPCDTWAELKRFVPSNYAKDLSVKLQILYQGSKSVEEYYKEI</sequence>
<evidence type="ECO:0000256" key="1">
    <source>
        <dbReference type="SAM" id="MobiDB-lite"/>
    </source>
</evidence>
<accession>A0A371FFQ4</accession>
<protein>
    <recommendedName>
        <fullName evidence="4">Retrotransposon gag domain-containing protein</fullName>
    </recommendedName>
</protein>
<dbReference type="AlphaFoldDB" id="A0A371FFQ4"/>